<feature type="transmembrane region" description="Helical" evidence="1">
    <location>
        <begin position="20"/>
        <end position="43"/>
    </location>
</feature>
<dbReference type="InterPro" id="IPR005182">
    <property type="entry name" value="YdbS-like_PH"/>
</dbReference>
<sequence length="165" mass="18196">MAERLDVPGEWQRVSMRYALVDSIGSVIGWAVLGIGVTVPIWFANDQQLPMPWGWIPIAAAVVLSIVSAVWAFLRTRTIGYLQRADDLLVRRGMLFRRFVAVPYGRMQIVDITQGPIERMFGLKSLKFVTAAASSAITIPGMPGSTAEELRDHLVAVSESRRAGL</sequence>
<evidence type="ECO:0000313" key="3">
    <source>
        <dbReference type="EMBL" id="ERG63998.1"/>
    </source>
</evidence>
<gene>
    <name evidence="3" type="ORF">L332_05945</name>
</gene>
<organism evidence="3 4">
    <name type="scientific">Agrococcus pavilionensis RW1</name>
    <dbReference type="NCBI Taxonomy" id="1330458"/>
    <lineage>
        <taxon>Bacteria</taxon>
        <taxon>Bacillati</taxon>
        <taxon>Actinomycetota</taxon>
        <taxon>Actinomycetes</taxon>
        <taxon>Micrococcales</taxon>
        <taxon>Microbacteriaceae</taxon>
        <taxon>Agrococcus</taxon>
    </lineage>
</organism>
<dbReference type="EMBL" id="ASHR01000028">
    <property type="protein sequence ID" value="ERG63998.1"/>
    <property type="molecule type" value="Genomic_DNA"/>
</dbReference>
<keyword evidence="4" id="KW-1185">Reference proteome</keyword>
<proteinExistence type="predicted"/>
<keyword evidence="1" id="KW-1133">Transmembrane helix</keyword>
<dbReference type="PANTHER" id="PTHR34473:SF3">
    <property type="entry name" value="TRANSMEMBRANE PROTEIN-RELATED"/>
    <property type="match status" value="1"/>
</dbReference>
<accession>U1LAB9</accession>
<protein>
    <recommendedName>
        <fullName evidence="2">YdbS-like PH domain-containing protein</fullName>
    </recommendedName>
</protein>
<evidence type="ECO:0000259" key="2">
    <source>
        <dbReference type="Pfam" id="PF03703"/>
    </source>
</evidence>
<evidence type="ECO:0000313" key="4">
    <source>
        <dbReference type="Proteomes" id="UP000016462"/>
    </source>
</evidence>
<feature type="domain" description="YdbS-like PH" evidence="2">
    <location>
        <begin position="77"/>
        <end position="154"/>
    </location>
</feature>
<keyword evidence="1" id="KW-0812">Transmembrane</keyword>
<dbReference type="Proteomes" id="UP000016462">
    <property type="component" value="Unassembled WGS sequence"/>
</dbReference>
<dbReference type="RefSeq" id="WP_021010973.1">
    <property type="nucleotide sequence ID" value="NZ_ASHR01000028.1"/>
</dbReference>
<dbReference type="AlphaFoldDB" id="U1LAB9"/>
<evidence type="ECO:0000256" key="1">
    <source>
        <dbReference type="SAM" id="Phobius"/>
    </source>
</evidence>
<comment type="caution">
    <text evidence="3">The sequence shown here is derived from an EMBL/GenBank/DDBJ whole genome shotgun (WGS) entry which is preliminary data.</text>
</comment>
<dbReference type="OrthoDB" id="7364633at2"/>
<reference evidence="3 4" key="1">
    <citation type="journal article" date="2013" name="Genome Announc.">
        <title>First draft genome sequence from a member of the genus agrococcus, isolated from modern microbialites.</title>
        <authorList>
            <person name="White R.A.III."/>
            <person name="Grassa C.J."/>
            <person name="Suttle C.A."/>
        </authorList>
    </citation>
    <scope>NUCLEOTIDE SEQUENCE [LARGE SCALE GENOMIC DNA]</scope>
    <source>
        <strain evidence="3 4">RW1</strain>
    </source>
</reference>
<dbReference type="Pfam" id="PF03703">
    <property type="entry name" value="bPH_2"/>
    <property type="match status" value="1"/>
</dbReference>
<name>U1LAB9_9MICO</name>
<keyword evidence="1" id="KW-0472">Membrane</keyword>
<feature type="transmembrane region" description="Helical" evidence="1">
    <location>
        <begin position="55"/>
        <end position="74"/>
    </location>
</feature>
<dbReference type="PANTHER" id="PTHR34473">
    <property type="entry name" value="UPF0699 TRANSMEMBRANE PROTEIN YDBS"/>
    <property type="match status" value="1"/>
</dbReference>